<dbReference type="HOGENOM" id="CLU_934366_0_0_1"/>
<gene>
    <name evidence="2" type="ORF">M422DRAFT_264698</name>
</gene>
<accession>A0A0C9TSP5</accession>
<keyword evidence="1" id="KW-0812">Transmembrane</keyword>
<keyword evidence="1" id="KW-0472">Membrane</keyword>
<feature type="transmembrane region" description="Helical" evidence="1">
    <location>
        <begin position="265"/>
        <end position="285"/>
    </location>
</feature>
<feature type="transmembrane region" description="Helical" evidence="1">
    <location>
        <begin position="175"/>
        <end position="192"/>
    </location>
</feature>
<keyword evidence="1" id="KW-1133">Transmembrane helix</keyword>
<evidence type="ECO:0000256" key="1">
    <source>
        <dbReference type="SAM" id="Phobius"/>
    </source>
</evidence>
<reference evidence="2 3" key="1">
    <citation type="submission" date="2014-06" db="EMBL/GenBank/DDBJ databases">
        <title>Evolutionary Origins and Diversification of the Mycorrhizal Mutualists.</title>
        <authorList>
            <consortium name="DOE Joint Genome Institute"/>
            <consortium name="Mycorrhizal Genomics Consortium"/>
            <person name="Kohler A."/>
            <person name="Kuo A."/>
            <person name="Nagy L.G."/>
            <person name="Floudas D."/>
            <person name="Copeland A."/>
            <person name="Barry K.W."/>
            <person name="Cichocki N."/>
            <person name="Veneault-Fourrey C."/>
            <person name="LaButti K."/>
            <person name="Lindquist E.A."/>
            <person name="Lipzen A."/>
            <person name="Lundell T."/>
            <person name="Morin E."/>
            <person name="Murat C."/>
            <person name="Riley R."/>
            <person name="Ohm R."/>
            <person name="Sun H."/>
            <person name="Tunlid A."/>
            <person name="Henrissat B."/>
            <person name="Grigoriev I.V."/>
            <person name="Hibbett D.S."/>
            <person name="Martin F."/>
        </authorList>
    </citation>
    <scope>NUCLEOTIDE SEQUENCE [LARGE SCALE GENOMIC DNA]</scope>
    <source>
        <strain evidence="2 3">SS14</strain>
    </source>
</reference>
<dbReference type="AlphaFoldDB" id="A0A0C9TSP5"/>
<evidence type="ECO:0000313" key="3">
    <source>
        <dbReference type="Proteomes" id="UP000054279"/>
    </source>
</evidence>
<dbReference type="OrthoDB" id="2679843at2759"/>
<dbReference type="Proteomes" id="UP000054279">
    <property type="component" value="Unassembled WGS sequence"/>
</dbReference>
<protein>
    <submittedName>
        <fullName evidence="2">Uncharacterized protein</fullName>
    </submittedName>
</protein>
<name>A0A0C9TSP5_SPHS4</name>
<keyword evidence="3" id="KW-1185">Reference proteome</keyword>
<feature type="transmembrane region" description="Helical" evidence="1">
    <location>
        <begin position="225"/>
        <end position="245"/>
    </location>
</feature>
<evidence type="ECO:0000313" key="2">
    <source>
        <dbReference type="EMBL" id="KIJ33313.1"/>
    </source>
</evidence>
<proteinExistence type="predicted"/>
<sequence>MPVEDLPPSESKANWPPWRFKFDDLVVELKQMKEHQDILQKQIDWLKGELKHKAVVFETDRSTASEEYIKLFEQKEKLEASIESIKNDSLPLQNQLCFILERYMGREYQFHYFLLGKEPTGKAAEILKLVDAESVRRDFSQAQITTFENTRNIAIFGAGLTYTTIFGAARGRLDFISWASAAFLVAFVLCKWTTRETGPYYEEAAYVVSPQFWNTVKRLRAIRGLLTRIAIAIGIVFIALSVILMDPSSEGPSVGSTSAIHVSGYIPVVLLAILMATYLLFDIIVTLRADSFSKPTWM</sequence>
<dbReference type="EMBL" id="KN837214">
    <property type="protein sequence ID" value="KIJ33313.1"/>
    <property type="molecule type" value="Genomic_DNA"/>
</dbReference>
<organism evidence="2 3">
    <name type="scientific">Sphaerobolus stellatus (strain SS14)</name>
    <dbReference type="NCBI Taxonomy" id="990650"/>
    <lineage>
        <taxon>Eukaryota</taxon>
        <taxon>Fungi</taxon>
        <taxon>Dikarya</taxon>
        <taxon>Basidiomycota</taxon>
        <taxon>Agaricomycotina</taxon>
        <taxon>Agaricomycetes</taxon>
        <taxon>Phallomycetidae</taxon>
        <taxon>Geastrales</taxon>
        <taxon>Sphaerobolaceae</taxon>
        <taxon>Sphaerobolus</taxon>
    </lineage>
</organism>